<protein>
    <submittedName>
        <fullName evidence="2">CS1 type fimbrial major subunit</fullName>
    </submittedName>
</protein>
<sequence length="159" mass="17434">MKKTLLSVITMAILVSGSANAEPVEKDIAVEAKIVTAIKVSKDNGRTLDSIKMAYDTIKNDGHFSHSEKIKFVSVGGTKIKVSLREAFEMNDTSNTKKFTDYKIDIDGQELKHASGEQFFDLVNKEYSGDLNIQAKQPKNAADGEVYNGVLKFAVEAEA</sequence>
<accession>A0ABW9F2C9</accession>
<feature type="signal peptide" evidence="1">
    <location>
        <begin position="1"/>
        <end position="21"/>
    </location>
</feature>
<comment type="caution">
    <text evidence="2">The sequence shown here is derived from an EMBL/GenBank/DDBJ whole genome shotgun (WGS) entry which is preliminary data.</text>
</comment>
<dbReference type="EMBL" id="JBBEST010000011">
    <property type="protein sequence ID" value="MFM1348387.1"/>
    <property type="molecule type" value="Genomic_DNA"/>
</dbReference>
<dbReference type="Pfam" id="PF04449">
    <property type="entry name" value="Fimbrial_CS1"/>
    <property type="match status" value="1"/>
</dbReference>
<dbReference type="Gene3D" id="2.60.40.2040">
    <property type="entry name" value="CFA/I fimbrial subunit E, pilin domain"/>
    <property type="match status" value="1"/>
</dbReference>
<keyword evidence="1" id="KW-0732">Signal</keyword>
<evidence type="ECO:0000256" key="1">
    <source>
        <dbReference type="SAM" id="SignalP"/>
    </source>
</evidence>
<dbReference type="InterPro" id="IPR007540">
    <property type="entry name" value="Fimbrial_CS1-type"/>
</dbReference>
<proteinExistence type="predicted"/>
<evidence type="ECO:0000313" key="3">
    <source>
        <dbReference type="Proteomes" id="UP001629523"/>
    </source>
</evidence>
<organism evidence="2 3">
    <name type="scientific">Yersinia proxima</name>
    <dbReference type="NCBI Taxonomy" id="2890316"/>
    <lineage>
        <taxon>Bacteria</taxon>
        <taxon>Pseudomonadati</taxon>
        <taxon>Pseudomonadota</taxon>
        <taxon>Gammaproteobacteria</taxon>
        <taxon>Enterobacterales</taxon>
        <taxon>Yersiniaceae</taxon>
        <taxon>Yersinia</taxon>
    </lineage>
</organism>
<reference evidence="2 3" key="1">
    <citation type="journal article" date="2024" name="Infect. Genet. Evol.">
        <title>Characteristics and comparative genome analysis of Yersinia enterocolitica and related species associated with human infections in Switzerland 2019-2023.</title>
        <authorList>
            <person name="Stevens M.J.A."/>
            <person name="Horlbog J.A."/>
            <person name="Diethelm A."/>
            <person name="Stephan R."/>
            <person name="Nuesch-Inderbinen M."/>
        </authorList>
    </citation>
    <scope>NUCLEOTIDE SEQUENCE [LARGE SCALE GENOMIC DNA]</scope>
    <source>
        <strain evidence="2 3">N20-0302</strain>
    </source>
</reference>
<name>A0ABW9F2C9_9GAMM</name>
<dbReference type="Proteomes" id="UP001629523">
    <property type="component" value="Unassembled WGS sequence"/>
</dbReference>
<dbReference type="RefSeq" id="WP_408573692.1">
    <property type="nucleotide sequence ID" value="NZ_JBBEST010000011.1"/>
</dbReference>
<gene>
    <name evidence="2" type="ORF">WFP14_17715</name>
</gene>
<feature type="chain" id="PRO_5047385696" evidence="1">
    <location>
        <begin position="22"/>
        <end position="159"/>
    </location>
</feature>
<keyword evidence="3" id="KW-1185">Reference proteome</keyword>
<evidence type="ECO:0000313" key="2">
    <source>
        <dbReference type="EMBL" id="MFM1348387.1"/>
    </source>
</evidence>